<name>A0A941EI45_9ACTN</name>
<sequence>MSTTSRFESLTGQVDLDFPEYDAPPPEPLGLLHSWLAAAAEAGVREPRALALATADARGHASNRIVAISAVTERGLLFLSHTTSLKGRQLAETGWASGLLYWRETGRQVIVSGPCRPVRAEEADRLWFARPIPMHAMSTASRQSDPLEDVEGLRTEANRLEDLGVALERPPRFTGYFLEPAQVEFWSAAADRLHRRLRYDLVDGRWQAGRLQP</sequence>
<organism evidence="8 9">
    <name type="scientific">Actinospica durhamensis</name>
    <dbReference type="NCBI Taxonomy" id="1508375"/>
    <lineage>
        <taxon>Bacteria</taxon>
        <taxon>Bacillati</taxon>
        <taxon>Actinomycetota</taxon>
        <taxon>Actinomycetes</taxon>
        <taxon>Catenulisporales</taxon>
        <taxon>Actinospicaceae</taxon>
        <taxon>Actinospica</taxon>
    </lineage>
</organism>
<evidence type="ECO:0000313" key="9">
    <source>
        <dbReference type="Proteomes" id="UP000675781"/>
    </source>
</evidence>
<feature type="binding site" evidence="5">
    <location>
        <position position="108"/>
    </location>
    <ligand>
        <name>FMN</name>
        <dbReference type="ChEBI" id="CHEBI:58210"/>
    </ligand>
</feature>
<feature type="binding site" evidence="5">
    <location>
        <position position="186"/>
    </location>
    <ligand>
        <name>FMN</name>
        <dbReference type="ChEBI" id="CHEBI:58210"/>
    </ligand>
</feature>
<dbReference type="EC" id="1.-.-.-" evidence="8"/>
<feature type="domain" description="Pyridoxamine 5'-phosphate oxidase N-terminal" evidence="6">
    <location>
        <begin position="38"/>
        <end position="159"/>
    </location>
</feature>
<dbReference type="InterPro" id="IPR053451">
    <property type="entry name" value="Phenazine_biosynth_oxidase"/>
</dbReference>
<feature type="domain" description="Pyridoxine 5'-phosphate oxidase dimerisation C-terminal" evidence="7">
    <location>
        <begin position="174"/>
        <end position="213"/>
    </location>
</feature>
<dbReference type="InterPro" id="IPR019576">
    <property type="entry name" value="Pyridoxamine_oxidase_dimer_C"/>
</dbReference>
<protein>
    <submittedName>
        <fullName evidence="8">Phenazine biosynthesis FMN-dependent oxidase PhzG</fullName>
        <ecNumber evidence="8">1.-.-.-</ecNumber>
    </submittedName>
</protein>
<evidence type="ECO:0000259" key="7">
    <source>
        <dbReference type="Pfam" id="PF10590"/>
    </source>
</evidence>
<dbReference type="Gene3D" id="2.30.110.10">
    <property type="entry name" value="Electron Transport, Fmn-binding Protein, Chain A"/>
    <property type="match status" value="1"/>
</dbReference>
<keyword evidence="9" id="KW-1185">Reference proteome</keyword>
<dbReference type="GO" id="GO:0004733">
    <property type="term" value="F:pyridoxamine phosphate oxidase activity"/>
    <property type="evidence" value="ECO:0007669"/>
    <property type="project" value="InterPro"/>
</dbReference>
<accession>A0A941EI45</accession>
<dbReference type="SUPFAM" id="SSF50475">
    <property type="entry name" value="FMN-binding split barrel"/>
    <property type="match status" value="1"/>
</dbReference>
<dbReference type="NCBIfam" id="NF038138">
    <property type="entry name" value="phena_PhzG"/>
    <property type="match status" value="1"/>
</dbReference>
<dbReference type="GO" id="GO:0008615">
    <property type="term" value="P:pyridoxine biosynthetic process"/>
    <property type="evidence" value="ECO:0007669"/>
    <property type="project" value="InterPro"/>
</dbReference>
<feature type="binding site" evidence="5">
    <location>
        <begin position="143"/>
        <end position="144"/>
    </location>
    <ligand>
        <name>FMN</name>
        <dbReference type="ChEBI" id="CHEBI:58210"/>
    </ligand>
</feature>
<proteinExistence type="inferred from homology"/>
<evidence type="ECO:0000256" key="1">
    <source>
        <dbReference type="ARBA" id="ARBA00007301"/>
    </source>
</evidence>
<evidence type="ECO:0000256" key="4">
    <source>
        <dbReference type="ARBA" id="ARBA00023002"/>
    </source>
</evidence>
<dbReference type="NCBIfam" id="NF004231">
    <property type="entry name" value="PRK05679.1"/>
    <property type="match status" value="1"/>
</dbReference>
<dbReference type="PIRSF" id="PIRSF000190">
    <property type="entry name" value="Pyd_amn-ph_oxd"/>
    <property type="match status" value="1"/>
</dbReference>
<dbReference type="GO" id="GO:0010181">
    <property type="term" value="F:FMN binding"/>
    <property type="evidence" value="ECO:0007669"/>
    <property type="project" value="InterPro"/>
</dbReference>
<keyword evidence="2" id="KW-0285">Flavoprotein</keyword>
<dbReference type="PANTHER" id="PTHR10851">
    <property type="entry name" value="PYRIDOXINE-5-PHOSPHATE OXIDASE"/>
    <property type="match status" value="1"/>
</dbReference>
<dbReference type="InterPro" id="IPR011576">
    <property type="entry name" value="Pyridox_Oxase_N"/>
</dbReference>
<dbReference type="EMBL" id="JAGSOG010000003">
    <property type="protein sequence ID" value="MBR7831902.1"/>
    <property type="molecule type" value="Genomic_DNA"/>
</dbReference>
<dbReference type="InterPro" id="IPR012349">
    <property type="entry name" value="Split_barrel_FMN-bd"/>
</dbReference>
<dbReference type="RefSeq" id="WP_212526436.1">
    <property type="nucleotide sequence ID" value="NZ_JAGSOG010000003.1"/>
</dbReference>
<dbReference type="Pfam" id="PF01243">
    <property type="entry name" value="PNPOx_N"/>
    <property type="match status" value="1"/>
</dbReference>
<dbReference type="InterPro" id="IPR000659">
    <property type="entry name" value="Pyridox_Oxase"/>
</dbReference>
<evidence type="ECO:0000259" key="6">
    <source>
        <dbReference type="Pfam" id="PF01243"/>
    </source>
</evidence>
<evidence type="ECO:0000256" key="2">
    <source>
        <dbReference type="ARBA" id="ARBA00022630"/>
    </source>
</evidence>
<dbReference type="Proteomes" id="UP000675781">
    <property type="component" value="Unassembled WGS sequence"/>
</dbReference>
<reference evidence="8" key="1">
    <citation type="submission" date="2021-04" db="EMBL/GenBank/DDBJ databases">
        <title>Genome based classification of Actinospica acidithermotolerans sp. nov., an actinobacterium isolated from an Indonesian hot spring.</title>
        <authorList>
            <person name="Kusuma A.B."/>
            <person name="Putra K.E."/>
            <person name="Nafisah S."/>
            <person name="Loh J."/>
            <person name="Nouioui I."/>
            <person name="Goodfellow M."/>
        </authorList>
    </citation>
    <scope>NUCLEOTIDE SEQUENCE</scope>
    <source>
        <strain evidence="8">CSCA 57</strain>
    </source>
</reference>
<dbReference type="AlphaFoldDB" id="A0A941EI45"/>
<feature type="binding site" evidence="5">
    <location>
        <position position="196"/>
    </location>
    <ligand>
        <name>FMN</name>
        <dbReference type="ChEBI" id="CHEBI:58210"/>
    </ligand>
</feature>
<keyword evidence="3 5" id="KW-0288">FMN</keyword>
<evidence type="ECO:0000313" key="8">
    <source>
        <dbReference type="EMBL" id="MBR7831902.1"/>
    </source>
</evidence>
<comment type="cofactor">
    <cofactor evidence="5">
        <name>FMN</name>
        <dbReference type="ChEBI" id="CHEBI:58210"/>
    </cofactor>
    <text evidence="5">Binds 1 FMN per subunit.</text>
</comment>
<dbReference type="Pfam" id="PF10590">
    <property type="entry name" value="PNP_phzG_C"/>
    <property type="match status" value="1"/>
</dbReference>
<gene>
    <name evidence="8" type="primary">phzG</name>
    <name evidence="8" type="ORF">KDL01_01440</name>
</gene>
<comment type="similarity">
    <text evidence="1">Belongs to the pyridoxamine 5'-phosphate oxidase family.</text>
</comment>
<comment type="caution">
    <text evidence="8">The sequence shown here is derived from an EMBL/GenBank/DDBJ whole genome shotgun (WGS) entry which is preliminary data.</text>
</comment>
<evidence type="ECO:0000256" key="5">
    <source>
        <dbReference type="PIRSR" id="PIRSR000190-2"/>
    </source>
</evidence>
<evidence type="ECO:0000256" key="3">
    <source>
        <dbReference type="ARBA" id="ARBA00022643"/>
    </source>
</evidence>
<dbReference type="PANTHER" id="PTHR10851:SF0">
    <property type="entry name" value="PYRIDOXINE-5'-PHOSPHATE OXIDASE"/>
    <property type="match status" value="1"/>
</dbReference>
<keyword evidence="4 8" id="KW-0560">Oxidoreductase</keyword>
<feature type="binding site" evidence="5">
    <location>
        <position position="86"/>
    </location>
    <ligand>
        <name>FMN</name>
        <dbReference type="ChEBI" id="CHEBI:58210"/>
    </ligand>
</feature>